<dbReference type="Proteomes" id="UP000691718">
    <property type="component" value="Unassembled WGS sequence"/>
</dbReference>
<feature type="region of interest" description="Disordered" evidence="1">
    <location>
        <begin position="47"/>
        <end position="76"/>
    </location>
</feature>
<feature type="compositionally biased region" description="Polar residues" evidence="1">
    <location>
        <begin position="65"/>
        <end position="76"/>
    </location>
</feature>
<dbReference type="EMBL" id="CAJQZP010000312">
    <property type="protein sequence ID" value="CAG4956030.1"/>
    <property type="molecule type" value="Genomic_DNA"/>
</dbReference>
<sequence>MSGGPSRDRDKGRKWESGALKRKRKVEAVISNQALSSSMLKFLKKPSSSVTASESSDETLVSKPVSESNESFFWKF</sequence>
<protein>
    <submittedName>
        <fullName evidence="2">(apollo) hypothetical protein</fullName>
    </submittedName>
</protein>
<accession>A0A8S3WF61</accession>
<gene>
    <name evidence="2" type="ORF">PAPOLLO_LOCUS5444</name>
</gene>
<evidence type="ECO:0000256" key="1">
    <source>
        <dbReference type="SAM" id="MobiDB-lite"/>
    </source>
</evidence>
<evidence type="ECO:0000313" key="2">
    <source>
        <dbReference type="EMBL" id="CAG4956030.1"/>
    </source>
</evidence>
<proteinExistence type="predicted"/>
<comment type="caution">
    <text evidence="2">The sequence shown here is derived from an EMBL/GenBank/DDBJ whole genome shotgun (WGS) entry which is preliminary data.</text>
</comment>
<dbReference type="OrthoDB" id="7089958at2759"/>
<reference evidence="2" key="1">
    <citation type="submission" date="2021-04" db="EMBL/GenBank/DDBJ databases">
        <authorList>
            <person name="Tunstrom K."/>
        </authorList>
    </citation>
    <scope>NUCLEOTIDE SEQUENCE</scope>
</reference>
<dbReference type="AlphaFoldDB" id="A0A8S3WF61"/>
<evidence type="ECO:0000313" key="3">
    <source>
        <dbReference type="Proteomes" id="UP000691718"/>
    </source>
</evidence>
<keyword evidence="3" id="KW-1185">Reference proteome</keyword>
<organism evidence="2 3">
    <name type="scientific">Parnassius apollo</name>
    <name type="common">Apollo butterfly</name>
    <name type="synonym">Papilio apollo</name>
    <dbReference type="NCBI Taxonomy" id="110799"/>
    <lineage>
        <taxon>Eukaryota</taxon>
        <taxon>Metazoa</taxon>
        <taxon>Ecdysozoa</taxon>
        <taxon>Arthropoda</taxon>
        <taxon>Hexapoda</taxon>
        <taxon>Insecta</taxon>
        <taxon>Pterygota</taxon>
        <taxon>Neoptera</taxon>
        <taxon>Endopterygota</taxon>
        <taxon>Lepidoptera</taxon>
        <taxon>Glossata</taxon>
        <taxon>Ditrysia</taxon>
        <taxon>Papilionoidea</taxon>
        <taxon>Papilionidae</taxon>
        <taxon>Parnassiinae</taxon>
        <taxon>Parnassini</taxon>
        <taxon>Parnassius</taxon>
        <taxon>Parnassius</taxon>
    </lineage>
</organism>
<name>A0A8S3WF61_PARAO</name>